<protein>
    <submittedName>
        <fullName evidence="4">Uncharacterized protein</fullName>
    </submittedName>
</protein>
<evidence type="ECO:0000256" key="1">
    <source>
        <dbReference type="SAM" id="MobiDB-lite"/>
    </source>
</evidence>
<gene>
    <name evidence="4" type="ORF">CERSUDRAFT_89999</name>
</gene>
<sequence length="568" mass="59804">MILALAAVFLLCLTRCTVPVAATPYNISIDDTMGDPFTGEQWSYYPSDAWNVGQDCNGCTAHPDPIGTYLGTWHDSTFYPQTGISPDPDVPTTATIVFNGTALYVYCIIAHSSVSPDGNTDMTFMIDNHIVGGYMVPPTGQTAYDYNVLVYSNDTLPLGFHTFTLINGHVNGNKSLVLLDRAIAKIDDVVSPSSNGFTIVSSSATSSFPSSTSSSGATSASSISSVSSASSVTHTGGVLTASHGLSKENRTIIIAVVSSVGGAVVMVAIGFTFWFCRRRQHGRGQYGPPTEGQIPRTTTHIANNDPNAPDSGWVEGTWRPEETPHPSLSPLLYGDSSPRSAASTSKLVLSSPSLQARGLSRATSTSSAAANLGVLSGPRPIPSSTSSQNRLAATHSPPAVPGQLTRSRSDIAITTHSPAPSSLSEPATASTIAPLVRSQSDIVPPSRPAFPPHPFAYSHNVGAITEEEMASTELASPTNTSNADFIDWSVPSTPWTPARSDSVRTVSLTAHRLPDTLALGNMSTAAEDAPSASLEPSPDNYTDDGRTRRRFGIIGPRPPPSSFKNARR</sequence>
<dbReference type="STRING" id="914234.M2PX79"/>
<feature type="compositionally biased region" description="Polar residues" evidence="1">
    <location>
        <begin position="382"/>
        <end position="391"/>
    </location>
</feature>
<feature type="compositionally biased region" description="Polar residues" evidence="1">
    <location>
        <begin position="337"/>
        <end position="354"/>
    </location>
</feature>
<evidence type="ECO:0000256" key="2">
    <source>
        <dbReference type="SAM" id="Phobius"/>
    </source>
</evidence>
<evidence type="ECO:0000313" key="4">
    <source>
        <dbReference type="EMBL" id="EMD41434.1"/>
    </source>
</evidence>
<feature type="chain" id="PRO_5004022464" evidence="3">
    <location>
        <begin position="23"/>
        <end position="568"/>
    </location>
</feature>
<keyword evidence="3" id="KW-0732">Signal</keyword>
<feature type="region of interest" description="Disordered" evidence="1">
    <location>
        <begin position="283"/>
        <end position="405"/>
    </location>
</feature>
<dbReference type="AlphaFoldDB" id="M2PX79"/>
<reference evidence="4 5" key="1">
    <citation type="journal article" date="2012" name="Proc. Natl. Acad. Sci. U.S.A.">
        <title>Comparative genomics of Ceriporiopsis subvermispora and Phanerochaete chrysosporium provide insight into selective ligninolysis.</title>
        <authorList>
            <person name="Fernandez-Fueyo E."/>
            <person name="Ruiz-Duenas F.J."/>
            <person name="Ferreira P."/>
            <person name="Floudas D."/>
            <person name="Hibbett D.S."/>
            <person name="Canessa P."/>
            <person name="Larrondo L.F."/>
            <person name="James T.Y."/>
            <person name="Seelenfreund D."/>
            <person name="Lobos S."/>
            <person name="Polanco R."/>
            <person name="Tello M."/>
            <person name="Honda Y."/>
            <person name="Watanabe T."/>
            <person name="Watanabe T."/>
            <person name="Ryu J.S."/>
            <person name="Kubicek C.P."/>
            <person name="Schmoll M."/>
            <person name="Gaskell J."/>
            <person name="Hammel K.E."/>
            <person name="St John F.J."/>
            <person name="Vanden Wymelenberg A."/>
            <person name="Sabat G."/>
            <person name="Splinter BonDurant S."/>
            <person name="Syed K."/>
            <person name="Yadav J.S."/>
            <person name="Doddapaneni H."/>
            <person name="Subramanian V."/>
            <person name="Lavin J.L."/>
            <person name="Oguiza J.A."/>
            <person name="Perez G."/>
            <person name="Pisabarro A.G."/>
            <person name="Ramirez L."/>
            <person name="Santoyo F."/>
            <person name="Master E."/>
            <person name="Coutinho P.M."/>
            <person name="Henrissat B."/>
            <person name="Lombard V."/>
            <person name="Magnuson J.K."/>
            <person name="Kuees U."/>
            <person name="Hori C."/>
            <person name="Igarashi K."/>
            <person name="Samejima M."/>
            <person name="Held B.W."/>
            <person name="Barry K.W."/>
            <person name="LaButti K.M."/>
            <person name="Lapidus A."/>
            <person name="Lindquist E.A."/>
            <person name="Lucas S.M."/>
            <person name="Riley R."/>
            <person name="Salamov A.A."/>
            <person name="Hoffmeister D."/>
            <person name="Schwenk D."/>
            <person name="Hadar Y."/>
            <person name="Yarden O."/>
            <person name="de Vries R.P."/>
            <person name="Wiebenga A."/>
            <person name="Stenlid J."/>
            <person name="Eastwood D."/>
            <person name="Grigoriev I.V."/>
            <person name="Berka R.M."/>
            <person name="Blanchette R.A."/>
            <person name="Kersten P."/>
            <person name="Martinez A.T."/>
            <person name="Vicuna R."/>
            <person name="Cullen D."/>
        </authorList>
    </citation>
    <scope>NUCLEOTIDE SEQUENCE [LARGE SCALE GENOMIC DNA]</scope>
    <source>
        <strain evidence="4 5">B</strain>
    </source>
</reference>
<keyword evidence="2" id="KW-0472">Membrane</keyword>
<proteinExistence type="predicted"/>
<keyword evidence="2" id="KW-1133">Transmembrane helix</keyword>
<accession>M2PX79</accession>
<dbReference type="EMBL" id="KB445791">
    <property type="protein sequence ID" value="EMD41434.1"/>
    <property type="molecule type" value="Genomic_DNA"/>
</dbReference>
<feature type="compositionally biased region" description="Low complexity" evidence="1">
    <location>
        <begin position="356"/>
        <end position="373"/>
    </location>
</feature>
<organism evidence="4 5">
    <name type="scientific">Ceriporiopsis subvermispora (strain B)</name>
    <name type="common">White-rot fungus</name>
    <name type="synonym">Gelatoporia subvermispora</name>
    <dbReference type="NCBI Taxonomy" id="914234"/>
    <lineage>
        <taxon>Eukaryota</taxon>
        <taxon>Fungi</taxon>
        <taxon>Dikarya</taxon>
        <taxon>Basidiomycota</taxon>
        <taxon>Agaricomycotina</taxon>
        <taxon>Agaricomycetes</taxon>
        <taxon>Polyporales</taxon>
        <taxon>Gelatoporiaceae</taxon>
        <taxon>Gelatoporia</taxon>
    </lineage>
</organism>
<dbReference type="HOGENOM" id="CLU_479789_0_0_1"/>
<evidence type="ECO:0000256" key="3">
    <source>
        <dbReference type="SAM" id="SignalP"/>
    </source>
</evidence>
<feature type="compositionally biased region" description="Polar residues" evidence="1">
    <location>
        <begin position="295"/>
        <end position="306"/>
    </location>
</feature>
<name>M2PX79_CERS8</name>
<dbReference type="OrthoDB" id="3245657at2759"/>
<keyword evidence="5" id="KW-1185">Reference proteome</keyword>
<feature type="transmembrane region" description="Helical" evidence="2">
    <location>
        <begin position="252"/>
        <end position="276"/>
    </location>
</feature>
<feature type="region of interest" description="Disordered" evidence="1">
    <location>
        <begin position="524"/>
        <end position="568"/>
    </location>
</feature>
<dbReference type="Proteomes" id="UP000016930">
    <property type="component" value="Unassembled WGS sequence"/>
</dbReference>
<keyword evidence="2" id="KW-0812">Transmembrane</keyword>
<evidence type="ECO:0000313" key="5">
    <source>
        <dbReference type="Proteomes" id="UP000016930"/>
    </source>
</evidence>
<feature type="signal peptide" evidence="3">
    <location>
        <begin position="1"/>
        <end position="22"/>
    </location>
</feature>